<evidence type="ECO:0000313" key="9">
    <source>
        <dbReference type="EMBL" id="MBM3319038.1"/>
    </source>
</evidence>
<dbReference type="Pfam" id="PF02472">
    <property type="entry name" value="ExbD"/>
    <property type="match status" value="1"/>
</dbReference>
<evidence type="ECO:0000256" key="1">
    <source>
        <dbReference type="ARBA" id="ARBA00004162"/>
    </source>
</evidence>
<gene>
    <name evidence="9" type="ORF">FJY75_14420</name>
</gene>
<evidence type="ECO:0000256" key="2">
    <source>
        <dbReference type="ARBA" id="ARBA00005811"/>
    </source>
</evidence>
<dbReference type="Proteomes" id="UP000748308">
    <property type="component" value="Unassembled WGS sequence"/>
</dbReference>
<dbReference type="GO" id="GO:0005886">
    <property type="term" value="C:plasma membrane"/>
    <property type="evidence" value="ECO:0007669"/>
    <property type="project" value="UniProtKB-SubCell"/>
</dbReference>
<evidence type="ECO:0000256" key="8">
    <source>
        <dbReference type="SAM" id="Phobius"/>
    </source>
</evidence>
<reference evidence="9" key="1">
    <citation type="submission" date="2019-03" db="EMBL/GenBank/DDBJ databases">
        <title>Lake Tanganyika Metagenome-Assembled Genomes (MAGs).</title>
        <authorList>
            <person name="Tran P."/>
        </authorList>
    </citation>
    <scope>NUCLEOTIDE SEQUENCE</scope>
    <source>
        <strain evidence="9">M_DeepCast_400m_m2_100</strain>
    </source>
</reference>
<accession>A0A938BQ53</accession>
<dbReference type="AlphaFoldDB" id="A0A938BQ53"/>
<evidence type="ECO:0000256" key="3">
    <source>
        <dbReference type="ARBA" id="ARBA00022475"/>
    </source>
</evidence>
<protein>
    <submittedName>
        <fullName evidence="9">Biopolymer transporter ExbD</fullName>
    </submittedName>
</protein>
<organism evidence="9 10">
    <name type="scientific">Eiseniibacteriota bacterium</name>
    <dbReference type="NCBI Taxonomy" id="2212470"/>
    <lineage>
        <taxon>Bacteria</taxon>
        <taxon>Candidatus Eiseniibacteriota</taxon>
    </lineage>
</organism>
<dbReference type="Gene3D" id="3.30.420.270">
    <property type="match status" value="1"/>
</dbReference>
<keyword evidence="7" id="KW-0813">Transport</keyword>
<proteinExistence type="inferred from homology"/>
<evidence type="ECO:0000256" key="5">
    <source>
        <dbReference type="ARBA" id="ARBA00022989"/>
    </source>
</evidence>
<keyword evidence="5 8" id="KW-1133">Transmembrane helix</keyword>
<sequence>METRGHRRPGGPQLNSEINVTPLVDVMLVLLIIFIVVTPLIHERAAVELPHASRVDDVFEIEGQTLTVVLADDGTMLLETEPIAPRDLGRALRLRRGDDPRLHLRLAADRRVGYGEVKQVLEAGRAAGFRGVALIAREAGAAGAEGSGADPARPDRGD</sequence>
<comment type="caution">
    <text evidence="9">The sequence shown here is derived from an EMBL/GenBank/DDBJ whole genome shotgun (WGS) entry which is preliminary data.</text>
</comment>
<dbReference type="EMBL" id="VGIY01000607">
    <property type="protein sequence ID" value="MBM3319038.1"/>
    <property type="molecule type" value="Genomic_DNA"/>
</dbReference>
<comment type="subcellular location">
    <subcellularLocation>
        <location evidence="1">Cell membrane</location>
        <topology evidence="1">Single-pass membrane protein</topology>
    </subcellularLocation>
    <subcellularLocation>
        <location evidence="7">Cell membrane</location>
        <topology evidence="7">Single-pass type II membrane protein</topology>
    </subcellularLocation>
</comment>
<keyword evidence="3" id="KW-1003">Cell membrane</keyword>
<dbReference type="PANTHER" id="PTHR30558:SF7">
    <property type="entry name" value="TOL-PAL SYSTEM PROTEIN TOLR"/>
    <property type="match status" value="1"/>
</dbReference>
<evidence type="ECO:0000256" key="6">
    <source>
        <dbReference type="ARBA" id="ARBA00023136"/>
    </source>
</evidence>
<keyword evidence="4 7" id="KW-0812">Transmembrane</keyword>
<keyword evidence="6 8" id="KW-0472">Membrane</keyword>
<dbReference type="PANTHER" id="PTHR30558">
    <property type="entry name" value="EXBD MEMBRANE COMPONENT OF PMF-DRIVEN MACROMOLECULE IMPORT SYSTEM"/>
    <property type="match status" value="1"/>
</dbReference>
<evidence type="ECO:0000256" key="4">
    <source>
        <dbReference type="ARBA" id="ARBA00022692"/>
    </source>
</evidence>
<comment type="similarity">
    <text evidence="2 7">Belongs to the ExbD/TolR family.</text>
</comment>
<feature type="transmembrane region" description="Helical" evidence="8">
    <location>
        <begin position="20"/>
        <end position="41"/>
    </location>
</feature>
<evidence type="ECO:0000256" key="7">
    <source>
        <dbReference type="RuleBase" id="RU003879"/>
    </source>
</evidence>
<dbReference type="GO" id="GO:0022857">
    <property type="term" value="F:transmembrane transporter activity"/>
    <property type="evidence" value="ECO:0007669"/>
    <property type="project" value="InterPro"/>
</dbReference>
<evidence type="ECO:0000313" key="10">
    <source>
        <dbReference type="Proteomes" id="UP000748308"/>
    </source>
</evidence>
<dbReference type="InterPro" id="IPR003400">
    <property type="entry name" value="ExbD"/>
</dbReference>
<name>A0A938BQ53_UNCEI</name>
<keyword evidence="7" id="KW-0653">Protein transport</keyword>
<dbReference type="GO" id="GO:0015031">
    <property type="term" value="P:protein transport"/>
    <property type="evidence" value="ECO:0007669"/>
    <property type="project" value="UniProtKB-KW"/>
</dbReference>